<reference evidence="1" key="1">
    <citation type="journal article" date="2022" name="Int. J. Mol. Sci.">
        <title>Draft Genome of Tanacetum Coccineum: Genomic Comparison of Closely Related Tanacetum-Family Plants.</title>
        <authorList>
            <person name="Yamashiro T."/>
            <person name="Shiraishi A."/>
            <person name="Nakayama K."/>
            <person name="Satake H."/>
        </authorList>
    </citation>
    <scope>NUCLEOTIDE SEQUENCE</scope>
</reference>
<dbReference type="Proteomes" id="UP001151760">
    <property type="component" value="Unassembled WGS sequence"/>
</dbReference>
<reference evidence="1" key="2">
    <citation type="submission" date="2022-01" db="EMBL/GenBank/DDBJ databases">
        <authorList>
            <person name="Yamashiro T."/>
            <person name="Shiraishi A."/>
            <person name="Satake H."/>
            <person name="Nakayama K."/>
        </authorList>
    </citation>
    <scope>NUCLEOTIDE SEQUENCE</scope>
</reference>
<proteinExistence type="predicted"/>
<accession>A0ABQ5AGQ3</accession>
<evidence type="ECO:0000313" key="2">
    <source>
        <dbReference type="Proteomes" id="UP001151760"/>
    </source>
</evidence>
<gene>
    <name evidence="1" type="ORF">Tco_0821956</name>
</gene>
<organism evidence="1 2">
    <name type="scientific">Tanacetum coccineum</name>
    <dbReference type="NCBI Taxonomy" id="301880"/>
    <lineage>
        <taxon>Eukaryota</taxon>
        <taxon>Viridiplantae</taxon>
        <taxon>Streptophyta</taxon>
        <taxon>Embryophyta</taxon>
        <taxon>Tracheophyta</taxon>
        <taxon>Spermatophyta</taxon>
        <taxon>Magnoliopsida</taxon>
        <taxon>eudicotyledons</taxon>
        <taxon>Gunneridae</taxon>
        <taxon>Pentapetalae</taxon>
        <taxon>asterids</taxon>
        <taxon>campanulids</taxon>
        <taxon>Asterales</taxon>
        <taxon>Asteraceae</taxon>
        <taxon>Asteroideae</taxon>
        <taxon>Anthemideae</taxon>
        <taxon>Anthemidinae</taxon>
        <taxon>Tanacetum</taxon>
    </lineage>
</organism>
<dbReference type="EMBL" id="BQNB010012223">
    <property type="protein sequence ID" value="GJT00787.1"/>
    <property type="molecule type" value="Genomic_DNA"/>
</dbReference>
<name>A0ABQ5AGQ3_9ASTR</name>
<comment type="caution">
    <text evidence="1">The sequence shown here is derived from an EMBL/GenBank/DDBJ whole genome shotgun (WGS) entry which is preliminary data.</text>
</comment>
<protein>
    <submittedName>
        <fullName evidence="1">Uncharacterized protein</fullName>
    </submittedName>
</protein>
<evidence type="ECO:0000313" key="1">
    <source>
        <dbReference type="EMBL" id="GJT00787.1"/>
    </source>
</evidence>
<keyword evidence="2" id="KW-1185">Reference proteome</keyword>
<sequence length="129" mass="14684">MMGRKPRWLSKQRYDAILFTECTWMEDPPQRPCLRKIQAVPSTTYGMLKFSMQDEVVTLHSSTVVPTECRMVAEAPVELHTNEPTVEAGIKVAIHPEYPKHTVTIGGSLSEKGRMKLCDLLRSNLDIFH</sequence>